<gene>
    <name evidence="1" type="ORF">FHS13_003301</name>
</gene>
<comment type="caution">
    <text evidence="1">The sequence shown here is derived from an EMBL/GenBank/DDBJ whole genome shotgun (WGS) entry which is preliminary data.</text>
</comment>
<sequence length="96" mass="10312">MFHDSGPPAHHRPVVPLGAGEHLGILVRGQLREPSVGTARFPHPPAHLREQVDDLRLTAPGDHPCRTRVGLRVLRVGLEALAGTQRGLHVPGLVLA</sequence>
<dbReference type="Proteomes" id="UP000536604">
    <property type="component" value="Unassembled WGS sequence"/>
</dbReference>
<accession>A0A841IRM6</accession>
<dbReference type="EMBL" id="JACHJO010000009">
    <property type="protein sequence ID" value="MBB6121333.1"/>
    <property type="molecule type" value="Genomic_DNA"/>
</dbReference>
<organism evidence="1 2">
    <name type="scientific">Nocardiopsis algeriensis</name>
    <dbReference type="NCBI Taxonomy" id="1478215"/>
    <lineage>
        <taxon>Bacteria</taxon>
        <taxon>Bacillati</taxon>
        <taxon>Actinomycetota</taxon>
        <taxon>Actinomycetes</taxon>
        <taxon>Streptosporangiales</taxon>
        <taxon>Nocardiopsidaceae</taxon>
        <taxon>Nocardiopsis</taxon>
    </lineage>
</organism>
<reference evidence="1 2" key="1">
    <citation type="submission" date="2020-08" db="EMBL/GenBank/DDBJ databases">
        <title>Genomic Encyclopedia of Type Strains, Phase III (KMG-III): the genomes of soil and plant-associated and newly described type strains.</title>
        <authorList>
            <person name="Whitman W."/>
        </authorList>
    </citation>
    <scope>NUCLEOTIDE SEQUENCE [LARGE SCALE GENOMIC DNA]</scope>
    <source>
        <strain evidence="1 2">CECT 8712</strain>
    </source>
</reference>
<keyword evidence="2" id="KW-1185">Reference proteome</keyword>
<evidence type="ECO:0000313" key="2">
    <source>
        <dbReference type="Proteomes" id="UP000536604"/>
    </source>
</evidence>
<dbReference type="AlphaFoldDB" id="A0A841IRM6"/>
<proteinExistence type="predicted"/>
<evidence type="ECO:0000313" key="1">
    <source>
        <dbReference type="EMBL" id="MBB6121333.1"/>
    </source>
</evidence>
<protein>
    <submittedName>
        <fullName evidence="1">Uncharacterized protein</fullName>
    </submittedName>
</protein>
<name>A0A841IRM6_9ACTN</name>